<dbReference type="GO" id="GO:0008422">
    <property type="term" value="F:beta-glucosidase activity"/>
    <property type="evidence" value="ECO:0007669"/>
    <property type="project" value="TreeGrafter"/>
</dbReference>
<dbReference type="Pfam" id="PF04685">
    <property type="entry name" value="DUF608"/>
    <property type="match status" value="1"/>
</dbReference>
<dbReference type="InterPro" id="IPR024462">
    <property type="entry name" value="GH116_N"/>
</dbReference>
<dbReference type="InterPro" id="IPR012341">
    <property type="entry name" value="6hp_glycosidase-like_sf"/>
</dbReference>
<protein>
    <recommendedName>
        <fullName evidence="4">Beta-glucosidase</fullName>
    </recommendedName>
</protein>
<feature type="domain" description="Glycosyl-hydrolase family 116 N-terminal" evidence="2">
    <location>
        <begin position="16"/>
        <end position="341"/>
    </location>
</feature>
<dbReference type="InterPro" id="IPR006775">
    <property type="entry name" value="GH116_catalytic"/>
</dbReference>
<dbReference type="SUPFAM" id="SSF48208">
    <property type="entry name" value="Six-hairpin glycosidases"/>
    <property type="match status" value="1"/>
</dbReference>
<evidence type="ECO:0000313" key="3">
    <source>
        <dbReference type="EMBL" id="MXY92228.1"/>
    </source>
</evidence>
<evidence type="ECO:0000259" key="2">
    <source>
        <dbReference type="Pfam" id="PF12215"/>
    </source>
</evidence>
<accession>A0A6B0YRY5</accession>
<comment type="caution">
    <text evidence="3">The sequence shown here is derived from an EMBL/GenBank/DDBJ whole genome shotgun (WGS) entry which is preliminary data.</text>
</comment>
<evidence type="ECO:0000259" key="1">
    <source>
        <dbReference type="Pfam" id="PF04685"/>
    </source>
</evidence>
<name>A0A6B0YRY5_9CHLR</name>
<dbReference type="PROSITE" id="PS51257">
    <property type="entry name" value="PROKAR_LIPOPROTEIN"/>
    <property type="match status" value="1"/>
</dbReference>
<proteinExistence type="predicted"/>
<evidence type="ECO:0008006" key="4">
    <source>
        <dbReference type="Google" id="ProtNLM"/>
    </source>
</evidence>
<dbReference type="InterPro" id="IPR008928">
    <property type="entry name" value="6-hairpin_glycosidase_sf"/>
</dbReference>
<dbReference type="PANTHER" id="PTHR12654">
    <property type="entry name" value="BILE ACID BETA-GLUCOSIDASE-RELATED"/>
    <property type="match status" value="1"/>
</dbReference>
<dbReference type="InterPro" id="IPR052566">
    <property type="entry name" value="Non-lysos_glucosylceramidase"/>
</dbReference>
<organism evidence="3">
    <name type="scientific">Caldilineaceae bacterium SB0664_bin_27</name>
    <dbReference type="NCBI Taxonomy" id="2605260"/>
    <lineage>
        <taxon>Bacteria</taxon>
        <taxon>Bacillati</taxon>
        <taxon>Chloroflexota</taxon>
        <taxon>Caldilineae</taxon>
        <taxon>Caldilineales</taxon>
        <taxon>Caldilineaceae</taxon>
    </lineage>
</organism>
<gene>
    <name evidence="3" type="ORF">F4Y42_02135</name>
</gene>
<dbReference type="PANTHER" id="PTHR12654:SF4">
    <property type="entry name" value="PB1 DOMAIN-CONTAINING PROTEIN"/>
    <property type="match status" value="1"/>
</dbReference>
<dbReference type="Gene3D" id="1.50.10.10">
    <property type="match status" value="1"/>
</dbReference>
<dbReference type="GO" id="GO:0005975">
    <property type="term" value="P:carbohydrate metabolic process"/>
    <property type="evidence" value="ECO:0007669"/>
    <property type="project" value="InterPro"/>
</dbReference>
<sequence length="875" mass="97968">MEHFVYRNEKTNQISFPLGGIGTGCIGLAGNGRLIDWEIFNRPNKGGVNGFSHFAIRAEKDGEVTDARVLHGDLHSPYQGELVAPIFSTFGWGPRREYLTGLPHFASVDFRGQFPIAELSYNDDTFPGQVQLTAFNPFIPTNEDDSGIPAAFFEFSVTNSTAADHTYTIVGVLTNPLPATNLNTVEANPWGYTLNLSSDSLHPDDTAYGNLTLATDAGLAGDVEVSWQQNWFRGAWFDNLEVYWKDLNTPGPFQNREYDTSEQKAGGARFTEQDTGLLAVHLPVAAGETRRIRFVISWSFPNCENYWKEEQAGAPSWKNYYATRWQDSLASAHYAIEQWPRLYDDTRRFQEALFASTIPAAALDAVSANISILKSPTVLRLEDGTFYGWEGLHPDEGCCEGSCTHVWNYQQALPFLFPALERTMRTADYRYNLLENGAMPFRIQLPLGSDPSPFRPCCDGQFGGVMKTYRDWKISGDHAWLRSVWPGVKKSLEYAWSPDNIDRWDPGKSGVLTGRQHHTLDMELFGPNSWLTGFYLGALKAASEMAESIGDVAAASQYHAIFERGKAWVDENLFNGEYYIQDVNLADRALVESYGPQEDALKGGSALDAYWNAEHNEIKYQIGEGSSIDQVLAQWHASLYGLGDLHDPDQVKQACAAIYKYNFVPEMSQVYNPCRIYSLNDEGGLVICAWPDDVEKPLIPAPYSQETMNGFEYAAASHMIMVGLVDEGMRCVEAIRHRYDGERRNPWNEFECGNNYARSMASYALLNAFSGFQFDMVNGGLGFQPVQPDNGEFKCFWSLDSGWGEFRMTPEHCSLEILYGSLNLRSLQLPFLAEAAVANVTIDSEPVAFQEHDGAVKLQTKTRIQAGQRLQVFHS</sequence>
<dbReference type="Pfam" id="PF12215">
    <property type="entry name" value="Glyco_hydr_116N"/>
    <property type="match status" value="1"/>
</dbReference>
<dbReference type="AlphaFoldDB" id="A0A6B0YRY5"/>
<reference evidence="3" key="1">
    <citation type="submission" date="2019-09" db="EMBL/GenBank/DDBJ databases">
        <title>Characterisation of the sponge microbiome using genome-centric metagenomics.</title>
        <authorList>
            <person name="Engelberts J.P."/>
            <person name="Robbins S.J."/>
            <person name="De Goeij J.M."/>
            <person name="Aranda M."/>
            <person name="Bell S.C."/>
            <person name="Webster N.S."/>
        </authorList>
    </citation>
    <scope>NUCLEOTIDE SEQUENCE</scope>
    <source>
        <strain evidence="3">SB0664_bin_27</strain>
    </source>
</reference>
<feature type="domain" description="Glycosyl-hydrolase family 116 catalytic region" evidence="1">
    <location>
        <begin position="459"/>
        <end position="765"/>
    </location>
</feature>
<dbReference type="EMBL" id="VXRG01000023">
    <property type="protein sequence ID" value="MXY92228.1"/>
    <property type="molecule type" value="Genomic_DNA"/>
</dbReference>